<reference evidence="7" key="1">
    <citation type="journal article" date="2012" name="PLoS Genet.">
        <title>Comparative analysis of the genomes of two field isolates of the rice blast fungus Magnaporthe oryzae.</title>
        <authorList>
            <person name="Xue M."/>
            <person name="Yang J."/>
            <person name="Li Z."/>
            <person name="Hu S."/>
            <person name="Yao N."/>
            <person name="Dean R.A."/>
            <person name="Zhao W."/>
            <person name="Shen M."/>
            <person name="Zhang H."/>
            <person name="Li C."/>
            <person name="Liu L."/>
            <person name="Cao L."/>
            <person name="Xu X."/>
            <person name="Xing Y."/>
            <person name="Hsiang T."/>
            <person name="Zhang Z."/>
            <person name="Xu J.R."/>
            <person name="Peng Y.L."/>
        </authorList>
    </citation>
    <scope>NUCLEOTIDE SEQUENCE</scope>
    <source>
        <strain evidence="7">Y34</strain>
    </source>
</reference>
<feature type="region of interest" description="Disordered" evidence="5">
    <location>
        <begin position="573"/>
        <end position="605"/>
    </location>
</feature>
<evidence type="ECO:0000313" key="7">
    <source>
        <dbReference type="EMBL" id="ELQ41505.1"/>
    </source>
</evidence>
<evidence type="ECO:0000256" key="5">
    <source>
        <dbReference type="SAM" id="MobiDB-lite"/>
    </source>
</evidence>
<evidence type="ECO:0000259" key="6">
    <source>
        <dbReference type="PROSITE" id="PS50097"/>
    </source>
</evidence>
<dbReference type="CDD" id="cd18186">
    <property type="entry name" value="BTB_POZ_ZBTB_KLHL-like"/>
    <property type="match status" value="1"/>
</dbReference>
<dbReference type="PROSITE" id="PS50097">
    <property type="entry name" value="BTB"/>
    <property type="match status" value="2"/>
</dbReference>
<dbReference type="Gene3D" id="3.30.710.10">
    <property type="entry name" value="Potassium Channel Kv1.1, Chain A"/>
    <property type="match status" value="2"/>
</dbReference>
<evidence type="ECO:0000256" key="4">
    <source>
        <dbReference type="SAM" id="Coils"/>
    </source>
</evidence>
<feature type="repeat" description="ANK" evidence="3">
    <location>
        <begin position="73"/>
        <end position="98"/>
    </location>
</feature>
<sequence length="794" mass="88866">MDPLPQPVLPKFELEAKLRHENSLIMSGVLRDENPLDTSDDFNEFLEACRRGDLARCQELMSAGVNINGKDAFDYTPLIVASGCGHFDLVRLLLEAGAVAERNTFSGERCIYNALNDKIRKLLIQYDYSKSIDPLQPWSSYISSLLTMDRPKTTNISLVREVSQDCDAAHFELHKFLLAARSPYFGKKLLSMPDIKSWKLAPAIPIESYRIVIRYLYLEELLPRDFAGAGGAGATKEQIFKGIDKVCRSLEVEHLWDTVDSASDRRLARQRYQDEAQRAQAQIEQFYKEHVIGGKIVIDTDKADDVKVQPDNRAFADCLLQADEPEAAEEASIGANESNGAGNSNGSSIPVGPVSDTPINSRAPRRSVIYPVHKAMLVRSPYFHTMFTGPFLEAQDSDNLHIIKVDCSPQVLEVVLSFLYTDKADCGLDIALDLLYAADMLLLDRLKTKAAALISSLGSGSKVKEGGKKGTTQEVGGVEVEPINVYDVIRAAWDLNVQRLEEFAARYIAARLESYIDEPEFAEMIQESASRIKNREETDTIELLDDIRYYLSERFRMRFEDAGWEEMMDENANPQAADDVVTEEQVLSDQEKGRQPTDSAAPKTEWIRTLDGTFVEDEFEAEEANYQILEGKIDELLDRLNTQHENSSPPSSSSSNQLKRGSIDNFHAVSDVSVDTSPLVRLAQQSEGSTAKLALISSWLLAVRFGQELEVVEQGRHRFRLLSSADSIESDIKNTTSIWGGLEEPEPGFLSLQEPLIGDVLGDETLDMHDGIWKGNVLCFGGFFFWCLRRRLES</sequence>
<dbReference type="SUPFAM" id="SSF48403">
    <property type="entry name" value="Ankyrin repeat"/>
    <property type="match status" value="1"/>
</dbReference>
<dbReference type="InterPro" id="IPR011333">
    <property type="entry name" value="SKP1/BTB/POZ_sf"/>
</dbReference>
<dbReference type="SUPFAM" id="SSF54695">
    <property type="entry name" value="POZ domain"/>
    <property type="match status" value="2"/>
</dbReference>
<dbReference type="GO" id="GO:0005737">
    <property type="term" value="C:cytoplasm"/>
    <property type="evidence" value="ECO:0007669"/>
    <property type="project" value="TreeGrafter"/>
</dbReference>
<feature type="domain" description="BTB" evidence="6">
    <location>
        <begin position="355"/>
        <end position="423"/>
    </location>
</feature>
<dbReference type="EMBL" id="JH792849">
    <property type="protein sequence ID" value="ELQ41505.1"/>
    <property type="molecule type" value="Genomic_DNA"/>
</dbReference>
<evidence type="ECO:0000256" key="1">
    <source>
        <dbReference type="ARBA" id="ARBA00022737"/>
    </source>
</evidence>
<dbReference type="PANTHER" id="PTHR46231:SF1">
    <property type="entry name" value="ANKYRIN REPEAT AND BTB_POZ DOMAIN-CONTAINING PROTEIN 1"/>
    <property type="match status" value="1"/>
</dbReference>
<feature type="compositionally biased region" description="Low complexity" evidence="5">
    <location>
        <begin position="331"/>
        <end position="349"/>
    </location>
</feature>
<keyword evidence="2 3" id="KW-0040">ANK repeat</keyword>
<gene>
    <name evidence="7" type="ORF">OOU_Y34scaffold00275g21</name>
</gene>
<organism evidence="7">
    <name type="scientific">Pyricularia oryzae (strain Y34)</name>
    <name type="common">Rice blast fungus</name>
    <name type="synonym">Magnaporthe oryzae</name>
    <dbReference type="NCBI Taxonomy" id="1143189"/>
    <lineage>
        <taxon>Eukaryota</taxon>
        <taxon>Fungi</taxon>
        <taxon>Dikarya</taxon>
        <taxon>Ascomycota</taxon>
        <taxon>Pezizomycotina</taxon>
        <taxon>Sordariomycetes</taxon>
        <taxon>Sordariomycetidae</taxon>
        <taxon>Magnaporthales</taxon>
        <taxon>Pyriculariaceae</taxon>
        <taxon>Pyricularia</taxon>
    </lineage>
</organism>
<dbReference type="CDD" id="cd18497">
    <property type="entry name" value="BACK_ABTB1_BPOZ"/>
    <property type="match status" value="1"/>
</dbReference>
<keyword evidence="4" id="KW-0175">Coiled coil</keyword>
<dbReference type="PANTHER" id="PTHR46231">
    <property type="entry name" value="ANKYRIN REPEAT AND BTB/POZ DOMAIN-CONTAINING PROTEIN 1"/>
    <property type="match status" value="1"/>
</dbReference>
<dbReference type="InterPro" id="IPR036770">
    <property type="entry name" value="Ankyrin_rpt-contain_sf"/>
</dbReference>
<evidence type="ECO:0000256" key="2">
    <source>
        <dbReference type="ARBA" id="ARBA00023043"/>
    </source>
</evidence>
<dbReference type="Pfam" id="PF00651">
    <property type="entry name" value="BTB"/>
    <property type="match status" value="2"/>
</dbReference>
<feature type="coiled-coil region" evidence="4">
    <location>
        <begin position="619"/>
        <end position="646"/>
    </location>
</feature>
<protein>
    <submittedName>
        <fullName evidence="7">BTB/POZ domain-containing protein 3</fullName>
    </submittedName>
</protein>
<dbReference type="InterPro" id="IPR000210">
    <property type="entry name" value="BTB/POZ_dom"/>
</dbReference>
<dbReference type="PROSITE" id="PS50297">
    <property type="entry name" value="ANK_REP_REGION"/>
    <property type="match status" value="1"/>
</dbReference>
<feature type="domain" description="BTB" evidence="6">
    <location>
        <begin position="154"/>
        <end position="225"/>
    </location>
</feature>
<dbReference type="Gene3D" id="1.25.40.20">
    <property type="entry name" value="Ankyrin repeat-containing domain"/>
    <property type="match status" value="1"/>
</dbReference>
<accession>A0AA97P3X7</accession>
<dbReference type="Pfam" id="PF12796">
    <property type="entry name" value="Ank_2"/>
    <property type="match status" value="1"/>
</dbReference>
<dbReference type="PROSITE" id="PS50088">
    <property type="entry name" value="ANK_REPEAT"/>
    <property type="match status" value="1"/>
</dbReference>
<dbReference type="InterPro" id="IPR044515">
    <property type="entry name" value="ABTB1"/>
</dbReference>
<dbReference type="InterPro" id="IPR002110">
    <property type="entry name" value="Ankyrin_rpt"/>
</dbReference>
<feature type="region of interest" description="Disordered" evidence="5">
    <location>
        <begin position="327"/>
        <end position="360"/>
    </location>
</feature>
<dbReference type="SMART" id="SM00225">
    <property type="entry name" value="BTB"/>
    <property type="match status" value="2"/>
</dbReference>
<keyword evidence="1" id="KW-0677">Repeat</keyword>
<dbReference type="FunFam" id="1.25.40.20:FF:000248">
    <property type="entry name" value="Ankyrin repeat and BTB/POZ domain protein"/>
    <property type="match status" value="1"/>
</dbReference>
<dbReference type="AlphaFoldDB" id="A0AA97P3X7"/>
<dbReference type="GO" id="GO:0000151">
    <property type="term" value="C:ubiquitin ligase complex"/>
    <property type="evidence" value="ECO:0007669"/>
    <property type="project" value="TreeGrafter"/>
</dbReference>
<proteinExistence type="predicted"/>
<name>A0AA97P3X7_PYRO3</name>
<dbReference type="SMART" id="SM00248">
    <property type="entry name" value="ANK"/>
    <property type="match status" value="2"/>
</dbReference>
<evidence type="ECO:0000256" key="3">
    <source>
        <dbReference type="PROSITE-ProRule" id="PRU00023"/>
    </source>
</evidence>
<dbReference type="Proteomes" id="UP000011086">
    <property type="component" value="Unassembled WGS sequence"/>
</dbReference>